<dbReference type="EMBL" id="KN835511">
    <property type="protein sequence ID" value="KIK36641.1"/>
    <property type="molecule type" value="Genomic_DNA"/>
</dbReference>
<dbReference type="Proteomes" id="UP000054485">
    <property type="component" value="Unassembled WGS sequence"/>
</dbReference>
<evidence type="ECO:0000313" key="1">
    <source>
        <dbReference type="EMBL" id="KIK36641.1"/>
    </source>
</evidence>
<dbReference type="STRING" id="930992.A0A0D0A4T1"/>
<accession>A0A0D0A4T1</accession>
<dbReference type="AlphaFoldDB" id="A0A0D0A4T1"/>
<dbReference type="OrthoDB" id="3220614at2759"/>
<dbReference type="HOGENOM" id="CLU_035918_2_3_1"/>
<gene>
    <name evidence="1" type="ORF">CY34DRAFT_26279</name>
</gene>
<keyword evidence="2" id="KW-1185">Reference proteome</keyword>
<sequence>MSSEPSNTSDTSTHFQDLLEDLNFGVKTNQLSSAASDARSDDTGSLMREGLSYMLKNPGVDQFNPPLLRQYGKIARGWNHPQTARLLCPMRMLDTFDSNPSSFMDKVKEGEITITAAKLPTFLYDESMFDPAKKSQGCLRGYYLKRVFRHIFTGPSSAISANAHKGNKAPKGRMHGMTSPLPRAIAYAAVQAYFQLSSATQWRQQIEDFDLVLFYDHVVDMFEGNPNGQWVEETLIHWKS</sequence>
<reference evidence="1 2" key="1">
    <citation type="submission" date="2014-04" db="EMBL/GenBank/DDBJ databases">
        <authorList>
            <consortium name="DOE Joint Genome Institute"/>
            <person name="Kuo A."/>
            <person name="Ruytinx J."/>
            <person name="Rineau F."/>
            <person name="Colpaert J."/>
            <person name="Kohler A."/>
            <person name="Nagy L.G."/>
            <person name="Floudas D."/>
            <person name="Copeland A."/>
            <person name="Barry K.W."/>
            <person name="Cichocki N."/>
            <person name="Veneault-Fourrey C."/>
            <person name="LaButti K."/>
            <person name="Lindquist E.A."/>
            <person name="Lipzen A."/>
            <person name="Lundell T."/>
            <person name="Morin E."/>
            <person name="Murat C."/>
            <person name="Sun H."/>
            <person name="Tunlid A."/>
            <person name="Henrissat B."/>
            <person name="Grigoriev I.V."/>
            <person name="Hibbett D.S."/>
            <person name="Martin F."/>
            <person name="Nordberg H.P."/>
            <person name="Cantor M.N."/>
            <person name="Hua S.X."/>
        </authorList>
    </citation>
    <scope>NUCLEOTIDE SEQUENCE [LARGE SCALE GENOMIC DNA]</scope>
    <source>
        <strain evidence="1 2">UH-Slu-Lm8-n1</strain>
    </source>
</reference>
<reference evidence="2" key="2">
    <citation type="submission" date="2015-01" db="EMBL/GenBank/DDBJ databases">
        <title>Evolutionary Origins and Diversification of the Mycorrhizal Mutualists.</title>
        <authorList>
            <consortium name="DOE Joint Genome Institute"/>
            <consortium name="Mycorrhizal Genomics Consortium"/>
            <person name="Kohler A."/>
            <person name="Kuo A."/>
            <person name="Nagy L.G."/>
            <person name="Floudas D."/>
            <person name="Copeland A."/>
            <person name="Barry K.W."/>
            <person name="Cichocki N."/>
            <person name="Veneault-Fourrey C."/>
            <person name="LaButti K."/>
            <person name="Lindquist E.A."/>
            <person name="Lipzen A."/>
            <person name="Lundell T."/>
            <person name="Morin E."/>
            <person name="Murat C."/>
            <person name="Riley R."/>
            <person name="Ohm R."/>
            <person name="Sun H."/>
            <person name="Tunlid A."/>
            <person name="Henrissat B."/>
            <person name="Grigoriev I.V."/>
            <person name="Hibbett D.S."/>
            <person name="Martin F."/>
        </authorList>
    </citation>
    <scope>NUCLEOTIDE SEQUENCE [LARGE SCALE GENOMIC DNA]</scope>
    <source>
        <strain evidence="2">UH-Slu-Lm8-n1</strain>
    </source>
</reference>
<organism evidence="1 2">
    <name type="scientific">Suillus luteus UH-Slu-Lm8-n1</name>
    <dbReference type="NCBI Taxonomy" id="930992"/>
    <lineage>
        <taxon>Eukaryota</taxon>
        <taxon>Fungi</taxon>
        <taxon>Dikarya</taxon>
        <taxon>Basidiomycota</taxon>
        <taxon>Agaricomycotina</taxon>
        <taxon>Agaricomycetes</taxon>
        <taxon>Agaricomycetidae</taxon>
        <taxon>Boletales</taxon>
        <taxon>Suillineae</taxon>
        <taxon>Suillaceae</taxon>
        <taxon>Suillus</taxon>
    </lineage>
</organism>
<dbReference type="InParanoid" id="A0A0D0A4T1"/>
<protein>
    <submittedName>
        <fullName evidence="1">Uncharacterized protein</fullName>
    </submittedName>
</protein>
<evidence type="ECO:0000313" key="2">
    <source>
        <dbReference type="Proteomes" id="UP000054485"/>
    </source>
</evidence>
<proteinExistence type="predicted"/>
<dbReference type="Pfam" id="PF20414">
    <property type="entry name" value="DUF6698"/>
    <property type="match status" value="1"/>
</dbReference>
<dbReference type="InterPro" id="IPR046521">
    <property type="entry name" value="DUF6698"/>
</dbReference>
<name>A0A0D0A4T1_9AGAM</name>